<dbReference type="AlphaFoldDB" id="A0A0E9LW11"/>
<organism evidence="14 15">
    <name type="scientific">Geofilum rubicundum JCM 15548</name>
    <dbReference type="NCBI Taxonomy" id="1236989"/>
    <lineage>
        <taxon>Bacteria</taxon>
        <taxon>Pseudomonadati</taxon>
        <taxon>Bacteroidota</taxon>
        <taxon>Bacteroidia</taxon>
        <taxon>Marinilabiliales</taxon>
        <taxon>Marinilabiliaceae</taxon>
        <taxon>Geofilum</taxon>
    </lineage>
</organism>
<keyword evidence="15" id="KW-1185">Reference proteome</keyword>
<dbReference type="EMBL" id="BAZW01000006">
    <property type="protein sequence ID" value="GAO29050.1"/>
    <property type="molecule type" value="Genomic_DNA"/>
</dbReference>
<evidence type="ECO:0000256" key="10">
    <source>
        <dbReference type="ARBA" id="ARBA00023102"/>
    </source>
</evidence>
<evidence type="ECO:0000256" key="9">
    <source>
        <dbReference type="ARBA" id="ARBA00022898"/>
    </source>
</evidence>
<dbReference type="Pfam" id="PF00155">
    <property type="entry name" value="Aminotran_1_2"/>
    <property type="match status" value="1"/>
</dbReference>
<evidence type="ECO:0000256" key="3">
    <source>
        <dbReference type="ARBA" id="ARBA00005189"/>
    </source>
</evidence>
<evidence type="ECO:0000256" key="5">
    <source>
        <dbReference type="ARBA" id="ARBA00011738"/>
    </source>
</evidence>
<dbReference type="PROSITE" id="PS00599">
    <property type="entry name" value="AA_TRANSFER_CLASS_2"/>
    <property type="match status" value="1"/>
</dbReference>
<dbReference type="UniPathway" id="UPA00031">
    <property type="reaction ID" value="UER00012"/>
</dbReference>
<dbReference type="InterPro" id="IPR015424">
    <property type="entry name" value="PyrdxlP-dep_Trfase"/>
</dbReference>
<keyword evidence="9 12" id="KW-0663">Pyridoxal phosphate</keyword>
<comment type="subunit">
    <text evidence="5 12">Homodimer.</text>
</comment>
<evidence type="ECO:0000259" key="13">
    <source>
        <dbReference type="Pfam" id="PF00155"/>
    </source>
</evidence>
<dbReference type="PANTHER" id="PTHR42885:SF2">
    <property type="entry name" value="HISTIDINOL-PHOSPHATE AMINOTRANSFERASE"/>
    <property type="match status" value="1"/>
</dbReference>
<dbReference type="InterPro" id="IPR015422">
    <property type="entry name" value="PyrdxlP-dep_Trfase_small"/>
</dbReference>
<comment type="pathway">
    <text evidence="2 12">Amino-acid biosynthesis; L-histidine biosynthesis; L-histidine from 5-phospho-alpha-D-ribose 1-diphosphate: step 7/9.</text>
</comment>
<dbReference type="Proteomes" id="UP000032900">
    <property type="component" value="Unassembled WGS sequence"/>
</dbReference>
<evidence type="ECO:0000313" key="14">
    <source>
        <dbReference type="EMBL" id="GAO29050.1"/>
    </source>
</evidence>
<comment type="pathway">
    <text evidence="3">Lipid metabolism.</text>
</comment>
<comment type="cofactor">
    <cofactor evidence="1 12">
        <name>pyridoxal 5'-phosphate</name>
        <dbReference type="ChEBI" id="CHEBI:597326"/>
    </cofactor>
</comment>
<reference evidence="14 15" key="1">
    <citation type="journal article" date="2015" name="Microbes Environ.">
        <title>Distribution and evolution of nitrogen fixation genes in the phylum bacteroidetes.</title>
        <authorList>
            <person name="Inoue J."/>
            <person name="Oshima K."/>
            <person name="Suda W."/>
            <person name="Sakamoto M."/>
            <person name="Iino T."/>
            <person name="Noda S."/>
            <person name="Hongoh Y."/>
            <person name="Hattori M."/>
            <person name="Ohkuma M."/>
        </authorList>
    </citation>
    <scope>NUCLEOTIDE SEQUENCE [LARGE SCALE GENOMIC DNA]</scope>
    <source>
        <strain evidence="14">JCM 15548</strain>
    </source>
</reference>
<keyword evidence="10 12" id="KW-0368">Histidine biosynthesis</keyword>
<dbReference type="NCBIfam" id="TIGR01141">
    <property type="entry name" value="hisC"/>
    <property type="match status" value="1"/>
</dbReference>
<evidence type="ECO:0000256" key="11">
    <source>
        <dbReference type="ARBA" id="ARBA00047481"/>
    </source>
</evidence>
<dbReference type="OrthoDB" id="9813612at2"/>
<name>A0A0E9LW11_9BACT</name>
<evidence type="ECO:0000256" key="7">
    <source>
        <dbReference type="ARBA" id="ARBA00022605"/>
    </source>
</evidence>
<keyword evidence="8 12" id="KW-0808">Transferase</keyword>
<keyword evidence="7 12" id="KW-0028">Amino-acid biosynthesis</keyword>
<evidence type="ECO:0000256" key="6">
    <source>
        <dbReference type="ARBA" id="ARBA00022576"/>
    </source>
</evidence>
<evidence type="ECO:0000256" key="1">
    <source>
        <dbReference type="ARBA" id="ARBA00001933"/>
    </source>
</evidence>
<dbReference type="InterPro" id="IPR001917">
    <property type="entry name" value="Aminotrans_II_pyridoxalP_BS"/>
</dbReference>
<gene>
    <name evidence="12" type="primary">hisC</name>
    <name evidence="14" type="ORF">JCM15548_11205</name>
</gene>
<dbReference type="InterPro" id="IPR005861">
    <property type="entry name" value="HisP_aminotrans"/>
</dbReference>
<evidence type="ECO:0000256" key="4">
    <source>
        <dbReference type="ARBA" id="ARBA00007970"/>
    </source>
</evidence>
<dbReference type="HAMAP" id="MF_01023">
    <property type="entry name" value="HisC_aminotrans_2"/>
    <property type="match status" value="1"/>
</dbReference>
<dbReference type="STRING" id="1236989.JCM15548_11205"/>
<sequence>MKPLEQLLRPNILRLKPYSSARDEYSGEEGIFLDANENPFNAPYNRYPDPHQRKLKRVIGELKQCDPSSIFLGNGSDEAIDLVFRAFCRPGVDNVVSIDPTYGMYQVAAETNDIEVRKVLLTPDFELNTEAVLKAVDQQTKIIWLCSPNNPTGNCFHEADIKQLLTTFEGIVVLDEAYIDFAPGKSLLPQLSAYPNLVVLQTFSKAWGMAGIRLGMAFASPDIIQILSRIKYPYNLNVLTQQKAMELISKNKVATEDWIELLIAERLKMAEHLKQLPFVHHVYPSDANFLLLKTPDAKKIYNYLVERKIVIRDRSSVALCAGCLRITIGSPEENKALINQLSGLQ</sequence>
<proteinExistence type="inferred from homology"/>
<dbReference type="CDD" id="cd00609">
    <property type="entry name" value="AAT_like"/>
    <property type="match status" value="1"/>
</dbReference>
<comment type="caution">
    <text evidence="14">The sequence shown here is derived from an EMBL/GenBank/DDBJ whole genome shotgun (WGS) entry which is preliminary data.</text>
</comment>
<dbReference type="Gene3D" id="3.40.640.10">
    <property type="entry name" value="Type I PLP-dependent aspartate aminotransferase-like (Major domain)"/>
    <property type="match status" value="1"/>
</dbReference>
<feature type="modified residue" description="N6-(pyridoxal phosphate)lysine" evidence="12">
    <location>
        <position position="205"/>
    </location>
</feature>
<dbReference type="EC" id="2.6.1.9" evidence="12"/>
<comment type="similarity">
    <text evidence="4 12">Belongs to the class-II pyridoxal-phosphate-dependent aminotransferase family. Histidinol-phosphate aminotransferase subfamily.</text>
</comment>
<evidence type="ECO:0000256" key="2">
    <source>
        <dbReference type="ARBA" id="ARBA00005011"/>
    </source>
</evidence>
<protein>
    <recommendedName>
        <fullName evidence="12">Histidinol-phosphate aminotransferase</fullName>
        <ecNumber evidence="12">2.6.1.9</ecNumber>
    </recommendedName>
    <alternativeName>
        <fullName evidence="12">Imidazole acetol-phosphate transaminase</fullName>
    </alternativeName>
</protein>
<evidence type="ECO:0000313" key="15">
    <source>
        <dbReference type="Proteomes" id="UP000032900"/>
    </source>
</evidence>
<evidence type="ECO:0000256" key="12">
    <source>
        <dbReference type="HAMAP-Rule" id="MF_01023"/>
    </source>
</evidence>
<dbReference type="SUPFAM" id="SSF53383">
    <property type="entry name" value="PLP-dependent transferases"/>
    <property type="match status" value="1"/>
</dbReference>
<evidence type="ECO:0000256" key="8">
    <source>
        <dbReference type="ARBA" id="ARBA00022679"/>
    </source>
</evidence>
<accession>A0A0E9LW11</accession>
<dbReference type="GO" id="GO:0000105">
    <property type="term" value="P:L-histidine biosynthetic process"/>
    <property type="evidence" value="ECO:0007669"/>
    <property type="project" value="UniProtKB-UniRule"/>
</dbReference>
<dbReference type="GO" id="GO:0004400">
    <property type="term" value="F:histidinol-phosphate transaminase activity"/>
    <property type="evidence" value="ECO:0007669"/>
    <property type="project" value="UniProtKB-UniRule"/>
</dbReference>
<dbReference type="RefSeq" id="WP_062122839.1">
    <property type="nucleotide sequence ID" value="NZ_BAZW01000006.1"/>
</dbReference>
<keyword evidence="6 12" id="KW-0032">Aminotransferase</keyword>
<dbReference type="GO" id="GO:0030170">
    <property type="term" value="F:pyridoxal phosphate binding"/>
    <property type="evidence" value="ECO:0007669"/>
    <property type="project" value="InterPro"/>
</dbReference>
<comment type="catalytic activity">
    <reaction evidence="11 12">
        <text>L-histidinol phosphate + 2-oxoglutarate = 3-(imidazol-4-yl)-2-oxopropyl phosphate + L-glutamate</text>
        <dbReference type="Rhea" id="RHEA:23744"/>
        <dbReference type="ChEBI" id="CHEBI:16810"/>
        <dbReference type="ChEBI" id="CHEBI:29985"/>
        <dbReference type="ChEBI" id="CHEBI:57766"/>
        <dbReference type="ChEBI" id="CHEBI:57980"/>
        <dbReference type="EC" id="2.6.1.9"/>
    </reaction>
</comment>
<dbReference type="InterPro" id="IPR015421">
    <property type="entry name" value="PyrdxlP-dep_Trfase_major"/>
</dbReference>
<dbReference type="Gene3D" id="3.90.1150.10">
    <property type="entry name" value="Aspartate Aminotransferase, domain 1"/>
    <property type="match status" value="1"/>
</dbReference>
<dbReference type="InterPro" id="IPR004839">
    <property type="entry name" value="Aminotransferase_I/II_large"/>
</dbReference>
<feature type="domain" description="Aminotransferase class I/classII large" evidence="13">
    <location>
        <begin position="43"/>
        <end position="340"/>
    </location>
</feature>
<dbReference type="PANTHER" id="PTHR42885">
    <property type="entry name" value="HISTIDINOL-PHOSPHATE AMINOTRANSFERASE-RELATED"/>
    <property type="match status" value="1"/>
</dbReference>